<dbReference type="Gene3D" id="3.10.290.30">
    <property type="entry name" value="MM3350-like"/>
    <property type="match status" value="1"/>
</dbReference>
<dbReference type="EMBL" id="JAUKUA010000006">
    <property type="protein sequence ID" value="KAK0708496.1"/>
    <property type="molecule type" value="Genomic_DNA"/>
</dbReference>
<dbReference type="Pfam" id="PF07929">
    <property type="entry name" value="PRiA4_ORF3"/>
    <property type="match status" value="1"/>
</dbReference>
<evidence type="ECO:0000313" key="3">
    <source>
        <dbReference type="EMBL" id="KAK0708496.1"/>
    </source>
</evidence>
<sequence length="182" mass="21109">MHVDLRKHPRTVEKDSQNYRLFQLLGNSQYRNIEIVYTYDFSNDWHHFLTVKGRAPVTENFVCLSGTGHYVAEDVGSIHAWEELKEAYLAPQPNKKQLKKREWFENQASNADPQGLAGDRVNFFDVEQTTRDLANMLDKFERMGEESARQQETLNRCLRIRGPGLGDDHWPSNPSEGSLSKR</sequence>
<accession>A0AA40A3A7</accession>
<dbReference type="AlphaFoldDB" id="A0AA40A3A7"/>
<reference evidence="3" key="1">
    <citation type="submission" date="2023-06" db="EMBL/GenBank/DDBJ databases">
        <title>Genome-scale phylogeny and comparative genomics of the fungal order Sordariales.</title>
        <authorList>
            <consortium name="Lawrence Berkeley National Laboratory"/>
            <person name="Hensen N."/>
            <person name="Bonometti L."/>
            <person name="Westerberg I."/>
            <person name="Brannstrom I.O."/>
            <person name="Guillou S."/>
            <person name="Cros-Aarteil S."/>
            <person name="Calhoun S."/>
            <person name="Haridas S."/>
            <person name="Kuo A."/>
            <person name="Mondo S."/>
            <person name="Pangilinan J."/>
            <person name="Riley R."/>
            <person name="Labutti K."/>
            <person name="Andreopoulos B."/>
            <person name="Lipzen A."/>
            <person name="Chen C."/>
            <person name="Yanf M."/>
            <person name="Daum C."/>
            <person name="Ng V."/>
            <person name="Clum A."/>
            <person name="Steindorff A."/>
            <person name="Ohm R."/>
            <person name="Martin F."/>
            <person name="Silar P."/>
            <person name="Natvig D."/>
            <person name="Lalanne C."/>
            <person name="Gautier V."/>
            <person name="Ament-Velasquez S.L."/>
            <person name="Kruys A."/>
            <person name="Hutchinson M.I."/>
            <person name="Powell A.J."/>
            <person name="Barry K."/>
            <person name="Miller A.N."/>
            <person name="Grigoriev I.V."/>
            <person name="Debuchy R."/>
            <person name="Gladieux P."/>
            <person name="Thoren M.H."/>
            <person name="Johannesson H."/>
        </authorList>
    </citation>
    <scope>NUCLEOTIDE SEQUENCE</scope>
    <source>
        <strain evidence="3">SMH4607-1</strain>
    </source>
</reference>
<feature type="domain" description="Plasmid pRiA4b Orf3-like" evidence="2">
    <location>
        <begin position="13"/>
        <end position="107"/>
    </location>
</feature>
<feature type="region of interest" description="Disordered" evidence="1">
    <location>
        <begin position="160"/>
        <end position="182"/>
    </location>
</feature>
<dbReference type="SUPFAM" id="SSF159941">
    <property type="entry name" value="MM3350-like"/>
    <property type="match status" value="1"/>
</dbReference>
<keyword evidence="4" id="KW-1185">Reference proteome</keyword>
<evidence type="ECO:0000259" key="2">
    <source>
        <dbReference type="Pfam" id="PF07929"/>
    </source>
</evidence>
<protein>
    <recommendedName>
        <fullName evidence="2">Plasmid pRiA4b Orf3-like domain-containing protein</fullName>
    </recommendedName>
</protein>
<evidence type="ECO:0000313" key="4">
    <source>
        <dbReference type="Proteomes" id="UP001172102"/>
    </source>
</evidence>
<comment type="caution">
    <text evidence="3">The sequence shown here is derived from an EMBL/GenBank/DDBJ whole genome shotgun (WGS) entry which is preliminary data.</text>
</comment>
<feature type="compositionally biased region" description="Polar residues" evidence="1">
    <location>
        <begin position="172"/>
        <end position="182"/>
    </location>
</feature>
<dbReference type="InterPro" id="IPR012912">
    <property type="entry name" value="Plasmid_pRiA4b_Orf3-like"/>
</dbReference>
<organism evidence="3 4">
    <name type="scientific">Lasiosphaeris hirsuta</name>
    <dbReference type="NCBI Taxonomy" id="260670"/>
    <lineage>
        <taxon>Eukaryota</taxon>
        <taxon>Fungi</taxon>
        <taxon>Dikarya</taxon>
        <taxon>Ascomycota</taxon>
        <taxon>Pezizomycotina</taxon>
        <taxon>Sordariomycetes</taxon>
        <taxon>Sordariomycetidae</taxon>
        <taxon>Sordariales</taxon>
        <taxon>Lasiosphaeriaceae</taxon>
        <taxon>Lasiosphaeris</taxon>
    </lineage>
</organism>
<gene>
    <name evidence="3" type="ORF">B0H67DRAFT_496144</name>
</gene>
<evidence type="ECO:0000256" key="1">
    <source>
        <dbReference type="SAM" id="MobiDB-lite"/>
    </source>
</evidence>
<proteinExistence type="predicted"/>
<dbReference type="InterPro" id="IPR024047">
    <property type="entry name" value="MM3350-like_sf"/>
</dbReference>
<name>A0AA40A3A7_9PEZI</name>
<dbReference type="Proteomes" id="UP001172102">
    <property type="component" value="Unassembled WGS sequence"/>
</dbReference>